<keyword evidence="1" id="KW-0812">Transmembrane</keyword>
<dbReference type="EMBL" id="FN319526">
    <property type="protein sequence ID" value="CAX75254.1"/>
    <property type="molecule type" value="mRNA"/>
</dbReference>
<keyword evidence="1" id="KW-0472">Membrane</keyword>
<protein>
    <recommendedName>
        <fullName evidence="3">Egg protein CP391S</fullName>
    </recommendedName>
</protein>
<evidence type="ECO:0008006" key="3">
    <source>
        <dbReference type="Google" id="ProtNLM"/>
    </source>
</evidence>
<keyword evidence="1" id="KW-1133">Transmembrane helix</keyword>
<organism evidence="2">
    <name type="scientific">Schistosoma japonicum</name>
    <name type="common">Blood fluke</name>
    <dbReference type="NCBI Taxonomy" id="6182"/>
    <lineage>
        <taxon>Eukaryota</taxon>
        <taxon>Metazoa</taxon>
        <taxon>Spiralia</taxon>
        <taxon>Lophotrochozoa</taxon>
        <taxon>Platyhelminthes</taxon>
        <taxon>Trematoda</taxon>
        <taxon>Digenea</taxon>
        <taxon>Strigeidida</taxon>
        <taxon>Schistosomatoidea</taxon>
        <taxon>Schistosomatidae</taxon>
        <taxon>Schistosoma</taxon>
    </lineage>
</organism>
<feature type="transmembrane region" description="Helical" evidence="1">
    <location>
        <begin position="281"/>
        <end position="304"/>
    </location>
</feature>
<feature type="transmembrane region" description="Helical" evidence="1">
    <location>
        <begin position="12"/>
        <end position="31"/>
    </location>
</feature>
<proteinExistence type="evidence at transcript level"/>
<reference evidence="2" key="2">
    <citation type="submission" date="2009-03" db="EMBL/GenBank/DDBJ databases">
        <authorList>
            <person name="Gang L."/>
        </authorList>
    </citation>
    <scope>NUCLEOTIDE SEQUENCE</scope>
    <source>
        <strain evidence="2">Anhui</strain>
    </source>
</reference>
<sequence length="320" mass="36777">MLAAMSFHLNQMNSLLYWLIPSMIYFNILYLDNSVALEEYYIVPESTYIPVGGDKISPHTTSDSRLIIEQLKFTVNVHQLNLTSAIVLRNESTVYMADTFEQDNPMRSFRIVDAHSDQNELRIYFYTNVLDVFWKGLYYCKPDHKTYADIFTNFYDEGTIEFYINHVNNPNDNCDMTFEIADGKYEGSKDGNGKIVDEKVIFKKVIPSSKIYMGSHIRFSPKSTCQEHTSEDACITKTRGKLNCDWCKECQTCVLKESPCSCLDQTVTTESQPLKIGSSNIYYIVGIVSACISIGLFIVGMMVYRYKLLHHQFNCQPCMT</sequence>
<accession>C1LKM6</accession>
<reference evidence="2" key="1">
    <citation type="journal article" date="2009" name="Nature">
        <title>The Schistosoma japonicum genome reveals features of host-parasite interplay.</title>
        <authorList>
            <person name="Liu F."/>
            <person name="Zhou Y."/>
            <person name="Wang Z.Q."/>
            <person name="Lu G."/>
            <person name="Zheng H."/>
            <person name="Brindley P.J."/>
            <person name="McManus D.P."/>
            <person name="Blair D."/>
            <person name="Zhang Q.H."/>
            <person name="Zhong Y."/>
            <person name="Wang S."/>
            <person name="Han Z.G."/>
            <person name="Chen Z."/>
        </authorList>
    </citation>
    <scope>NUCLEOTIDE SEQUENCE</scope>
    <source>
        <strain evidence="2">Anhui</strain>
    </source>
</reference>
<evidence type="ECO:0000313" key="2">
    <source>
        <dbReference type="EMBL" id="CAX75254.1"/>
    </source>
</evidence>
<dbReference type="AlphaFoldDB" id="C1LKM6"/>
<name>C1LKM6_SCHJA</name>
<evidence type="ECO:0000256" key="1">
    <source>
        <dbReference type="SAM" id="Phobius"/>
    </source>
</evidence>